<dbReference type="RefSeq" id="YP_009140990.1">
    <property type="nucleotide sequence ID" value="NC_027132.1"/>
</dbReference>
<name>A0A0E3HEM8_9CAUD</name>
<accession>A0A0E3HEM8</accession>
<organism evidence="1 2">
    <name type="scientific">Synechococcus phage ACG-2014i</name>
    <dbReference type="NCBI Taxonomy" id="1493513"/>
    <lineage>
        <taxon>Viruses</taxon>
        <taxon>Duplodnaviria</taxon>
        <taxon>Heunggongvirae</taxon>
        <taxon>Uroviricota</taxon>
        <taxon>Caudoviricetes</taxon>
        <taxon>Pantevenvirales</taxon>
        <taxon>Kyanoviridae</taxon>
        <taxon>Chalconvirus</taxon>
        <taxon>Chalconvirus acg2014i</taxon>
    </lineage>
</organism>
<protein>
    <submittedName>
        <fullName evidence="1">Uncharacterized protein</fullName>
    </submittedName>
</protein>
<dbReference type="EMBL" id="KJ019082">
    <property type="protein sequence ID" value="AIX26922.1"/>
    <property type="molecule type" value="Genomic_DNA"/>
</dbReference>
<gene>
    <name evidence="1" type="ORF">Syn7803US120_201</name>
</gene>
<keyword evidence="2" id="KW-1185">Reference proteome</keyword>
<dbReference type="GeneID" id="24405048"/>
<reference evidence="1 2" key="1">
    <citation type="submission" date="2013-12" db="EMBL/GenBank/DDBJ databases">
        <title>Ecological redundancy of diverse viral populations within a natural community.</title>
        <authorList>
            <person name="Gregory A.C."/>
            <person name="LaButti K."/>
            <person name="Copeland A."/>
            <person name="Woyke T."/>
            <person name="Sullivan M.B."/>
        </authorList>
    </citation>
    <scope>NUCLEOTIDE SEQUENCE [LARGE SCALE GENOMIC DNA]</scope>
    <source>
        <strain evidence="1">Syn7803US120</strain>
    </source>
</reference>
<sequence>MLELLFYSSLTCQQADTIMLKMKANENISNAFKVELIETVKESTPECFWDAHD</sequence>
<proteinExistence type="predicted"/>
<dbReference type="KEGG" id="vg:24405048"/>
<evidence type="ECO:0000313" key="1">
    <source>
        <dbReference type="EMBL" id="AIX26922.1"/>
    </source>
</evidence>
<dbReference type="Proteomes" id="UP000033009">
    <property type="component" value="Segment"/>
</dbReference>
<evidence type="ECO:0000313" key="2">
    <source>
        <dbReference type="Proteomes" id="UP000033009"/>
    </source>
</evidence>